<keyword evidence="2" id="KW-1185">Reference proteome</keyword>
<dbReference type="InterPro" id="IPR018330">
    <property type="entry name" value="RecT_fam"/>
</dbReference>
<evidence type="ECO:0000313" key="2">
    <source>
        <dbReference type="Proteomes" id="UP000016895"/>
    </source>
</evidence>
<reference evidence="1 2" key="1">
    <citation type="journal article" date="2013" name="ISME J.">
        <title>Comparative genomics of pathogenic lineages of Vibrio nigripulchritudo identifies virulence-associated traits.</title>
        <authorList>
            <person name="Goudenege D."/>
            <person name="Labreuche Y."/>
            <person name="Krin E."/>
            <person name="Ansquer D."/>
            <person name="Mangenot S."/>
            <person name="Calteau A."/>
            <person name="Medigue C."/>
            <person name="Mazel D."/>
            <person name="Polz M.F."/>
            <person name="Le Roux F."/>
        </authorList>
    </citation>
    <scope>NUCLEOTIDE SEQUENCE [LARGE SCALE GENOMIC DNA]</scope>
    <source>
        <strain evidence="2">SnF1</strain>
    </source>
</reference>
<organism evidence="1 2">
    <name type="scientific">Vibrio nigripulchritudo</name>
    <dbReference type="NCBI Taxonomy" id="28173"/>
    <lineage>
        <taxon>Bacteria</taxon>
        <taxon>Pseudomonadati</taxon>
        <taxon>Pseudomonadota</taxon>
        <taxon>Gammaproteobacteria</taxon>
        <taxon>Vibrionales</taxon>
        <taxon>Vibrionaceae</taxon>
        <taxon>Vibrio</taxon>
    </lineage>
</organism>
<dbReference type="Pfam" id="PF03837">
    <property type="entry name" value="RecT"/>
    <property type="match status" value="1"/>
</dbReference>
<dbReference type="KEGG" id="vni:VIBNI_A1603"/>
<dbReference type="PATRIC" id="fig|1260221.3.peg.1532"/>
<dbReference type="STRING" id="28173.VIBNI_A1603"/>
<dbReference type="GO" id="GO:0006259">
    <property type="term" value="P:DNA metabolic process"/>
    <property type="evidence" value="ECO:0007669"/>
    <property type="project" value="InterPro"/>
</dbReference>
<dbReference type="Proteomes" id="UP000016895">
    <property type="component" value="Chromosome 1"/>
</dbReference>
<accession>U4KFC4</accession>
<protein>
    <submittedName>
        <fullName evidence="1">Putative DNA single-strand annealing protein RecT-like</fullName>
    </submittedName>
</protein>
<dbReference type="RefSeq" id="WP_022550619.1">
    <property type="nucleotide sequence ID" value="NC_022528.1"/>
</dbReference>
<evidence type="ECO:0000313" key="1">
    <source>
        <dbReference type="EMBL" id="CCO57718.1"/>
    </source>
</evidence>
<proteinExistence type="predicted"/>
<name>U4KFC4_9VIBR</name>
<dbReference type="eggNOG" id="ENOG502Z9MZ">
    <property type="taxonomic scope" value="Bacteria"/>
</dbReference>
<dbReference type="EMBL" id="FO203526">
    <property type="protein sequence ID" value="CCO57718.1"/>
    <property type="molecule type" value="Genomic_DNA"/>
</dbReference>
<gene>
    <name evidence="1" type="ORF">VIBNI_A1603</name>
</gene>
<sequence>MMSVQLSDQELSLLSAVQDNTSLAFDVATMMFNPDLMGRLERFAELMATGKSTIPAHLRGSPGDCLAITIQSMQWRMNPHAVAQKTHLVNGTLGYEAQLVNAVVTAMAPTKDRINYEWFGDWHKVIGKFATRQNGSGKSYQAPNWKPEDEQGLGVRAWATLKGEDEPRVLELLLTQAQVRNSTLWASDPKQQLAYLAVKRWARLHTPDVIMGVYTPDELEPVEEKNINPPPSVKAGSRTEQLRHKLAADAPQEPKEEDEPVTLDAILLKIEHAQSERELTEVVADAKHLKNSEQTKARKAYKEQLIKLRALESSEQSLDE</sequence>
<dbReference type="GO" id="GO:0003677">
    <property type="term" value="F:DNA binding"/>
    <property type="evidence" value="ECO:0007669"/>
    <property type="project" value="InterPro"/>
</dbReference>
<dbReference type="AlphaFoldDB" id="U4KFC4"/>